<organism evidence="1 2">
    <name type="scientific">Oopsacas minuta</name>
    <dbReference type="NCBI Taxonomy" id="111878"/>
    <lineage>
        <taxon>Eukaryota</taxon>
        <taxon>Metazoa</taxon>
        <taxon>Porifera</taxon>
        <taxon>Hexactinellida</taxon>
        <taxon>Hexasterophora</taxon>
        <taxon>Lyssacinosida</taxon>
        <taxon>Leucopsacidae</taxon>
        <taxon>Oopsacas</taxon>
    </lineage>
</organism>
<evidence type="ECO:0000313" key="1">
    <source>
        <dbReference type="EMBL" id="KAI6658808.1"/>
    </source>
</evidence>
<sequence length="136" mass="15258">MLRDYRGLVCACIHELTNLLLDQPGGSENTSTGNKAKAFFHIQNRILDRLSFVPNVYRDGPSEIPKNLSALLRVAINSLVVDVDSFRVLSPETYLLIVQTFPWASISNTLQKSLAHAYQLIERNDRVECVVSLKKG</sequence>
<reference evidence="1 2" key="1">
    <citation type="journal article" date="2023" name="BMC Biol.">
        <title>The compact genome of the sponge Oopsacas minuta (Hexactinellida) is lacking key metazoan core genes.</title>
        <authorList>
            <person name="Santini S."/>
            <person name="Schenkelaars Q."/>
            <person name="Jourda C."/>
            <person name="Duchesne M."/>
            <person name="Belahbib H."/>
            <person name="Rocher C."/>
            <person name="Selva M."/>
            <person name="Riesgo A."/>
            <person name="Vervoort M."/>
            <person name="Leys S.P."/>
            <person name="Kodjabachian L."/>
            <person name="Le Bivic A."/>
            <person name="Borchiellini C."/>
            <person name="Claverie J.M."/>
            <person name="Renard E."/>
        </authorList>
    </citation>
    <scope>NUCLEOTIDE SEQUENCE [LARGE SCALE GENOMIC DNA]</scope>
    <source>
        <strain evidence="1">SPO-2</strain>
    </source>
</reference>
<comment type="caution">
    <text evidence="1">The sequence shown here is derived from an EMBL/GenBank/DDBJ whole genome shotgun (WGS) entry which is preliminary data.</text>
</comment>
<keyword evidence="2" id="KW-1185">Reference proteome</keyword>
<protein>
    <submittedName>
        <fullName evidence="1">Uncharacterized protein</fullName>
    </submittedName>
</protein>
<evidence type="ECO:0000313" key="2">
    <source>
        <dbReference type="Proteomes" id="UP001165289"/>
    </source>
</evidence>
<proteinExistence type="predicted"/>
<gene>
    <name evidence="1" type="ORF">LOD99_15133</name>
</gene>
<dbReference type="EMBL" id="JAKMXF010000077">
    <property type="protein sequence ID" value="KAI6658808.1"/>
    <property type="molecule type" value="Genomic_DNA"/>
</dbReference>
<accession>A0AAV7KD55</accession>
<dbReference type="Proteomes" id="UP001165289">
    <property type="component" value="Unassembled WGS sequence"/>
</dbReference>
<name>A0AAV7KD55_9METZ</name>
<dbReference type="AlphaFoldDB" id="A0AAV7KD55"/>